<sequence length="101" mass="12134">MNHQFQDEERYLRAQKRVKEIKGFYRHLLWYVIVNVLIILGVVAAYGWDFSKIFTFNAYSTALFWGIGIAFHWIGVFGKSVGFSKKWEERKIKEFMDKDKF</sequence>
<reference evidence="3 4" key="1">
    <citation type="submission" date="2016-10" db="EMBL/GenBank/DDBJ databases">
        <authorList>
            <person name="de Groot N.N."/>
        </authorList>
    </citation>
    <scope>NUCLEOTIDE SEQUENCE [LARGE SCALE GENOMIC DNA]</scope>
    <source>
        <strain evidence="3 4">DSM 18180</strain>
    </source>
</reference>
<feature type="transmembrane region" description="Helical" evidence="1">
    <location>
        <begin position="54"/>
        <end position="77"/>
    </location>
</feature>
<evidence type="ECO:0000256" key="1">
    <source>
        <dbReference type="SAM" id="Phobius"/>
    </source>
</evidence>
<dbReference type="AlphaFoldDB" id="A0A1K2ILS0"/>
<feature type="transmembrane region" description="Helical" evidence="1">
    <location>
        <begin position="28"/>
        <end position="48"/>
    </location>
</feature>
<protein>
    <submittedName>
        <fullName evidence="3">2TM domain-containing protein</fullName>
    </submittedName>
</protein>
<keyword evidence="1" id="KW-0812">Transmembrane</keyword>
<evidence type="ECO:0000313" key="4">
    <source>
        <dbReference type="Proteomes" id="UP000182544"/>
    </source>
</evidence>
<feature type="domain" description="2TM" evidence="2">
    <location>
        <begin position="13"/>
        <end position="97"/>
    </location>
</feature>
<gene>
    <name evidence="3" type="ORF">SAMN05428642_102831</name>
</gene>
<name>A0A1K2ILS0_9FLAO</name>
<dbReference type="InterPro" id="IPR025698">
    <property type="entry name" value="2TM_dom"/>
</dbReference>
<proteinExistence type="predicted"/>
<dbReference type="EMBL" id="FPKV01000002">
    <property type="protein sequence ID" value="SFZ92619.1"/>
    <property type="molecule type" value="Genomic_DNA"/>
</dbReference>
<dbReference type="STRING" id="369401.SAMN05428642_102831"/>
<dbReference type="Pfam" id="PF13239">
    <property type="entry name" value="2TM"/>
    <property type="match status" value="1"/>
</dbReference>
<evidence type="ECO:0000313" key="3">
    <source>
        <dbReference type="EMBL" id="SFZ92619.1"/>
    </source>
</evidence>
<keyword evidence="4" id="KW-1185">Reference proteome</keyword>
<dbReference type="RefSeq" id="WP_072401977.1">
    <property type="nucleotide sequence ID" value="NZ_FPKV01000002.1"/>
</dbReference>
<keyword evidence="1" id="KW-0472">Membrane</keyword>
<evidence type="ECO:0000259" key="2">
    <source>
        <dbReference type="Pfam" id="PF13239"/>
    </source>
</evidence>
<keyword evidence="1" id="KW-1133">Transmembrane helix</keyword>
<dbReference type="OrthoDB" id="8965954at2"/>
<dbReference type="Proteomes" id="UP000182544">
    <property type="component" value="Unassembled WGS sequence"/>
</dbReference>
<accession>A0A1K2ILS0</accession>
<organism evidence="3 4">
    <name type="scientific">Flaviramulus basaltis</name>
    <dbReference type="NCBI Taxonomy" id="369401"/>
    <lineage>
        <taxon>Bacteria</taxon>
        <taxon>Pseudomonadati</taxon>
        <taxon>Bacteroidota</taxon>
        <taxon>Flavobacteriia</taxon>
        <taxon>Flavobacteriales</taxon>
        <taxon>Flavobacteriaceae</taxon>
        <taxon>Flaviramulus</taxon>
    </lineage>
</organism>